<feature type="transmembrane region" description="Helical" evidence="7">
    <location>
        <begin position="240"/>
        <end position="262"/>
    </location>
</feature>
<reference evidence="9 10" key="1">
    <citation type="submission" date="2022-10" db="EMBL/GenBank/DDBJ databases">
        <title>Draft genome assembly of moderately radiation resistant bacterium Metabacillus halosaccharovorans.</title>
        <authorList>
            <person name="Pal S."/>
            <person name="Gopinathan A."/>
        </authorList>
    </citation>
    <scope>NUCLEOTIDE SEQUENCE [LARGE SCALE GENOMIC DNA]</scope>
    <source>
        <strain evidence="9 10">VITHBRA001</strain>
    </source>
</reference>
<evidence type="ECO:0000256" key="6">
    <source>
        <dbReference type="ARBA" id="ARBA00023136"/>
    </source>
</evidence>
<feature type="transmembrane region" description="Helical" evidence="7">
    <location>
        <begin position="418"/>
        <end position="437"/>
    </location>
</feature>
<dbReference type="RefSeq" id="WP_264141270.1">
    <property type="nucleotide sequence ID" value="NZ_JAOYEY010000016.1"/>
</dbReference>
<dbReference type="PANTHER" id="PTHR43495:SF5">
    <property type="entry name" value="GAMMA-AMINOBUTYRIC ACID PERMEASE"/>
    <property type="match status" value="1"/>
</dbReference>
<gene>
    <name evidence="9" type="ORF">OIH86_01310</name>
</gene>
<evidence type="ECO:0000256" key="2">
    <source>
        <dbReference type="ARBA" id="ARBA00022448"/>
    </source>
</evidence>
<feature type="transmembrane region" description="Helical" evidence="7">
    <location>
        <begin position="120"/>
        <end position="143"/>
    </location>
</feature>
<feature type="transmembrane region" description="Helical" evidence="7">
    <location>
        <begin position="394"/>
        <end position="412"/>
    </location>
</feature>
<proteinExistence type="predicted"/>
<dbReference type="PANTHER" id="PTHR43495">
    <property type="entry name" value="GABA PERMEASE"/>
    <property type="match status" value="1"/>
</dbReference>
<evidence type="ECO:0000256" key="3">
    <source>
        <dbReference type="ARBA" id="ARBA00022692"/>
    </source>
</evidence>
<dbReference type="Pfam" id="PF00324">
    <property type="entry name" value="AA_permease"/>
    <property type="match status" value="1"/>
</dbReference>
<dbReference type="PROSITE" id="PS51257">
    <property type="entry name" value="PROKAR_LIPOPROTEIN"/>
    <property type="match status" value="1"/>
</dbReference>
<keyword evidence="6 7" id="KW-0472">Membrane</keyword>
<dbReference type="Proteomes" id="UP001526147">
    <property type="component" value="Unassembled WGS sequence"/>
</dbReference>
<organism evidence="9 10">
    <name type="scientific">Metabacillus halosaccharovorans</name>
    <dbReference type="NCBI Taxonomy" id="930124"/>
    <lineage>
        <taxon>Bacteria</taxon>
        <taxon>Bacillati</taxon>
        <taxon>Bacillota</taxon>
        <taxon>Bacilli</taxon>
        <taxon>Bacillales</taxon>
        <taxon>Bacillaceae</taxon>
        <taxon>Metabacillus</taxon>
    </lineage>
</organism>
<feature type="transmembrane region" description="Helical" evidence="7">
    <location>
        <begin position="20"/>
        <end position="41"/>
    </location>
</feature>
<feature type="transmembrane region" description="Helical" evidence="7">
    <location>
        <begin position="287"/>
        <end position="312"/>
    </location>
</feature>
<feature type="transmembrane region" description="Helical" evidence="7">
    <location>
        <begin position="204"/>
        <end position="228"/>
    </location>
</feature>
<protein>
    <submittedName>
        <fullName evidence="9">Amino acid permease</fullName>
    </submittedName>
</protein>
<keyword evidence="4" id="KW-0029">Amino-acid transport</keyword>
<feature type="domain" description="Amino acid permease/ SLC12A" evidence="8">
    <location>
        <begin position="20"/>
        <end position="444"/>
    </location>
</feature>
<keyword evidence="2" id="KW-0813">Transport</keyword>
<dbReference type="EMBL" id="JAOYEY010000016">
    <property type="protein sequence ID" value="MCV9884287.1"/>
    <property type="molecule type" value="Genomic_DNA"/>
</dbReference>
<evidence type="ECO:0000256" key="5">
    <source>
        <dbReference type="ARBA" id="ARBA00022989"/>
    </source>
</evidence>
<feature type="transmembrane region" description="Helical" evidence="7">
    <location>
        <begin position="333"/>
        <end position="356"/>
    </location>
</feature>
<feature type="transmembrane region" description="Helical" evidence="7">
    <location>
        <begin position="362"/>
        <end position="382"/>
    </location>
</feature>
<evidence type="ECO:0000256" key="4">
    <source>
        <dbReference type="ARBA" id="ARBA00022970"/>
    </source>
</evidence>
<accession>A0ABT3DB77</accession>
<keyword evidence="3 7" id="KW-0812">Transmembrane</keyword>
<evidence type="ECO:0000259" key="8">
    <source>
        <dbReference type="Pfam" id="PF00324"/>
    </source>
</evidence>
<dbReference type="InterPro" id="IPR004841">
    <property type="entry name" value="AA-permease/SLC12A_dom"/>
</dbReference>
<comment type="caution">
    <text evidence="9">The sequence shown here is derived from an EMBL/GenBank/DDBJ whole genome shotgun (WGS) entry which is preliminary data.</text>
</comment>
<keyword evidence="5 7" id="KW-1133">Transmembrane helix</keyword>
<sequence length="453" mass="48971">MSNTGQKKKSTQGDLQWWQLSLIGIGCTIGTGYFLGSAIGVSIAGPSIVFSFLLAALGTYIVYNVLAKMTAQDPQEGSFCYYAGKAFGKWAAFGCGWNYWCSNILVMGSQLTALAILSQFWFPNVPLWIFAAGYAILSILVVITGTKGFDKMENLFAIMKFAAILMFIVLAFAALFGWINGDGTKPPGVPLKLDELFPEGFRGFYASLIYAFYAYGGIEVIGIMAMQLKNKEDAPKAGTFMLISLTTVYVLSLGLAVSLSGIDAFHDKESPFVTALASFNLPFFPHVFNGAIIIAGFSTMTAALYGVTNLLVTLANDGDAPAMFSKKLNFKSLPLPSLGLATIGLSASIITALLLPGKIYEYITTAAGILLLYNWLFIVCSSFKLLELKIWNKLLAVLGLVLILAAISGTLLEKAIRPGFFVSILVVALIGIVCLFMRKTWKKTTGDGNIKYY</sequence>
<dbReference type="PIRSF" id="PIRSF006060">
    <property type="entry name" value="AA_transporter"/>
    <property type="match status" value="1"/>
</dbReference>
<evidence type="ECO:0000256" key="7">
    <source>
        <dbReference type="SAM" id="Phobius"/>
    </source>
</evidence>
<feature type="transmembrane region" description="Helical" evidence="7">
    <location>
        <begin position="155"/>
        <end position="179"/>
    </location>
</feature>
<evidence type="ECO:0000313" key="10">
    <source>
        <dbReference type="Proteomes" id="UP001526147"/>
    </source>
</evidence>
<evidence type="ECO:0000313" key="9">
    <source>
        <dbReference type="EMBL" id="MCV9884287.1"/>
    </source>
</evidence>
<feature type="transmembrane region" description="Helical" evidence="7">
    <location>
        <begin position="47"/>
        <end position="67"/>
    </location>
</feature>
<keyword evidence="10" id="KW-1185">Reference proteome</keyword>
<evidence type="ECO:0000256" key="1">
    <source>
        <dbReference type="ARBA" id="ARBA00004651"/>
    </source>
</evidence>
<comment type="subcellular location">
    <subcellularLocation>
        <location evidence="1">Cell membrane</location>
        <topology evidence="1">Multi-pass membrane protein</topology>
    </subcellularLocation>
</comment>
<dbReference type="Gene3D" id="1.20.1740.10">
    <property type="entry name" value="Amino acid/polyamine transporter I"/>
    <property type="match status" value="1"/>
</dbReference>
<name>A0ABT3DB77_9BACI</name>